<accession>A0ABM6RMD6</accession>
<keyword evidence="2" id="KW-1185">Reference proteome</keyword>
<evidence type="ECO:0000313" key="2">
    <source>
        <dbReference type="Proteomes" id="UP000325292"/>
    </source>
</evidence>
<sequence length="108" mass="12394">MVTYDVTDIHCPSWTEGWVLTTIRNLAQEFDLVVKEETTLLSKKGSIHCHLGHLKQPGLLEVTVWPRRQSVWIDMHDNRRADWNAAIIETVASRLAEEFGGRAEKRPS</sequence>
<name>A0ABM6RMD6_9FIRM</name>
<dbReference type="Proteomes" id="UP000325292">
    <property type="component" value="Chromosome"/>
</dbReference>
<dbReference type="EMBL" id="CP019454">
    <property type="protein sequence ID" value="AUW92547.1"/>
    <property type="molecule type" value="Genomic_DNA"/>
</dbReference>
<evidence type="ECO:0000313" key="1">
    <source>
        <dbReference type="EMBL" id="AUW92547.1"/>
    </source>
</evidence>
<proteinExistence type="predicted"/>
<gene>
    <name evidence="1" type="ORF">BXT84_00075</name>
</gene>
<organism evidence="1 2">
    <name type="scientific">Sulfobacillus thermotolerans</name>
    <dbReference type="NCBI Taxonomy" id="338644"/>
    <lineage>
        <taxon>Bacteria</taxon>
        <taxon>Bacillati</taxon>
        <taxon>Bacillota</taxon>
        <taxon>Clostridia</taxon>
        <taxon>Eubacteriales</taxon>
        <taxon>Clostridiales Family XVII. Incertae Sedis</taxon>
        <taxon>Sulfobacillus</taxon>
    </lineage>
</organism>
<reference evidence="1 2" key="1">
    <citation type="journal article" date="2019" name="Sci. Rep.">
        <title>Sulfobacillus thermotolerans: new insights into resistance and metabolic capacities of acidophilic chemolithotrophs.</title>
        <authorList>
            <person name="Panyushkina A.E."/>
            <person name="Babenko V.V."/>
            <person name="Nikitina A.S."/>
            <person name="Selezneva O.V."/>
            <person name="Tsaplina I.A."/>
            <person name="Letarova M.A."/>
            <person name="Kostryukova E.S."/>
            <person name="Letarov A.V."/>
        </authorList>
    </citation>
    <scope>NUCLEOTIDE SEQUENCE [LARGE SCALE GENOMIC DNA]</scope>
    <source>
        <strain evidence="1 2">Kr1</strain>
    </source>
</reference>
<protein>
    <submittedName>
        <fullName evidence="1">Uncharacterized protein</fullName>
    </submittedName>
</protein>